<keyword evidence="2" id="KW-0238">DNA-binding</keyword>
<dbReference type="PROSITE" id="PS50949">
    <property type="entry name" value="HTH_GNTR"/>
    <property type="match status" value="1"/>
</dbReference>
<dbReference type="Gene3D" id="1.10.10.10">
    <property type="entry name" value="Winged helix-like DNA-binding domain superfamily/Winged helix DNA-binding domain"/>
    <property type="match status" value="1"/>
</dbReference>
<dbReference type="SUPFAM" id="SSF46785">
    <property type="entry name" value="Winged helix' DNA-binding domain"/>
    <property type="match status" value="1"/>
</dbReference>
<reference evidence="5 6" key="1">
    <citation type="submission" date="2020-08" db="EMBL/GenBank/DDBJ databases">
        <title>Genemic of Streptomyces polyaspartic.</title>
        <authorList>
            <person name="Liu W."/>
        </authorList>
    </citation>
    <scope>NUCLEOTIDE SEQUENCE [LARGE SCALE GENOMIC DNA]</scope>
    <source>
        <strain evidence="5 6">TRM66268-LWL</strain>
    </source>
</reference>
<dbReference type="InterPro" id="IPR036388">
    <property type="entry name" value="WH-like_DNA-bd_sf"/>
</dbReference>
<evidence type="ECO:0000256" key="3">
    <source>
        <dbReference type="ARBA" id="ARBA00023163"/>
    </source>
</evidence>
<accession>A0ABR7SQQ0</accession>
<dbReference type="RefSeq" id="WP_187817291.1">
    <property type="nucleotide sequence ID" value="NZ_JACTVJ010000016.1"/>
</dbReference>
<evidence type="ECO:0000256" key="1">
    <source>
        <dbReference type="ARBA" id="ARBA00023015"/>
    </source>
</evidence>
<proteinExistence type="predicted"/>
<dbReference type="Pfam" id="PF07702">
    <property type="entry name" value="UTRA"/>
    <property type="match status" value="1"/>
</dbReference>
<name>A0ABR7SQQ0_9ACTN</name>
<gene>
    <name evidence="5" type="ORF">H9Y04_30360</name>
</gene>
<organism evidence="5 6">
    <name type="scientific">Streptomyces polyasparticus</name>
    <dbReference type="NCBI Taxonomy" id="2767826"/>
    <lineage>
        <taxon>Bacteria</taxon>
        <taxon>Bacillati</taxon>
        <taxon>Actinomycetota</taxon>
        <taxon>Actinomycetes</taxon>
        <taxon>Kitasatosporales</taxon>
        <taxon>Streptomycetaceae</taxon>
        <taxon>Streptomyces</taxon>
    </lineage>
</organism>
<dbReference type="CDD" id="cd07377">
    <property type="entry name" value="WHTH_GntR"/>
    <property type="match status" value="1"/>
</dbReference>
<dbReference type="PANTHER" id="PTHR44846:SF17">
    <property type="entry name" value="GNTR-FAMILY TRANSCRIPTIONAL REGULATOR"/>
    <property type="match status" value="1"/>
</dbReference>
<comment type="caution">
    <text evidence="5">The sequence shown here is derived from an EMBL/GenBank/DDBJ whole genome shotgun (WGS) entry which is preliminary data.</text>
</comment>
<dbReference type="Gene3D" id="3.40.1410.10">
    <property type="entry name" value="Chorismate lyase-like"/>
    <property type="match status" value="1"/>
</dbReference>
<dbReference type="SMART" id="SM00866">
    <property type="entry name" value="UTRA"/>
    <property type="match status" value="1"/>
</dbReference>
<dbReference type="InterPro" id="IPR050679">
    <property type="entry name" value="Bact_HTH_transcr_reg"/>
</dbReference>
<evidence type="ECO:0000313" key="6">
    <source>
        <dbReference type="Proteomes" id="UP000642284"/>
    </source>
</evidence>
<dbReference type="InterPro" id="IPR000524">
    <property type="entry name" value="Tscrpt_reg_HTH_GntR"/>
</dbReference>
<dbReference type="InterPro" id="IPR011663">
    <property type="entry name" value="UTRA"/>
</dbReference>
<keyword evidence="6" id="KW-1185">Reference proteome</keyword>
<keyword evidence="3" id="KW-0804">Transcription</keyword>
<evidence type="ECO:0000259" key="4">
    <source>
        <dbReference type="PROSITE" id="PS50949"/>
    </source>
</evidence>
<feature type="domain" description="HTH gntR-type" evidence="4">
    <location>
        <begin position="9"/>
        <end position="77"/>
    </location>
</feature>
<dbReference type="InterPro" id="IPR036390">
    <property type="entry name" value="WH_DNA-bd_sf"/>
</dbReference>
<dbReference type="InterPro" id="IPR028978">
    <property type="entry name" value="Chorismate_lyase_/UTRA_dom_sf"/>
</dbReference>
<dbReference type="PANTHER" id="PTHR44846">
    <property type="entry name" value="MANNOSYL-D-GLYCERATE TRANSPORT/METABOLISM SYSTEM REPRESSOR MNGR-RELATED"/>
    <property type="match status" value="1"/>
</dbReference>
<dbReference type="Proteomes" id="UP000642284">
    <property type="component" value="Unassembled WGS sequence"/>
</dbReference>
<evidence type="ECO:0000256" key="2">
    <source>
        <dbReference type="ARBA" id="ARBA00023125"/>
    </source>
</evidence>
<sequence>MSDEVEDRRPLSRRIADELRKEIEDGRHAPGAKLPSQRKLAERFGAVRNTVDEALKILAQEGLVIAEHGRGVFVRVKQPLIRLGSDRYSPKYRESGLSPFLVECAKQGKVGKFEVLGIERIKPDKELAEQLKVSDKTKSVVRRENVFYADADPVYRVTTWIPWSIAQGTGLLQPEVPHQYGIHGIFEDKGHVMTRINDEITARMPTPDEVSYLNLSPGVPVIEVMHTSIDQDGEPYEVTRFVMRADMNGLSYNVPVE</sequence>
<dbReference type="EMBL" id="JACTVJ010000016">
    <property type="protein sequence ID" value="MBC9716846.1"/>
    <property type="molecule type" value="Genomic_DNA"/>
</dbReference>
<evidence type="ECO:0000313" key="5">
    <source>
        <dbReference type="EMBL" id="MBC9716846.1"/>
    </source>
</evidence>
<dbReference type="SUPFAM" id="SSF64288">
    <property type="entry name" value="Chorismate lyase-like"/>
    <property type="match status" value="1"/>
</dbReference>
<dbReference type="PRINTS" id="PR00035">
    <property type="entry name" value="HTHGNTR"/>
</dbReference>
<keyword evidence="1" id="KW-0805">Transcription regulation</keyword>
<dbReference type="SMART" id="SM00345">
    <property type="entry name" value="HTH_GNTR"/>
    <property type="match status" value="1"/>
</dbReference>
<dbReference type="Pfam" id="PF00392">
    <property type="entry name" value="GntR"/>
    <property type="match status" value="1"/>
</dbReference>
<protein>
    <submittedName>
        <fullName evidence="5">GntR family transcriptional regulator</fullName>
    </submittedName>
</protein>